<keyword evidence="3" id="KW-0964">Secreted</keyword>
<dbReference type="InterPro" id="IPR001254">
    <property type="entry name" value="Trypsin_dom"/>
</dbReference>
<feature type="compositionally biased region" description="Polar residues" evidence="11">
    <location>
        <begin position="54"/>
        <end position="65"/>
    </location>
</feature>
<evidence type="ECO:0000256" key="5">
    <source>
        <dbReference type="ARBA" id="ARBA00022801"/>
    </source>
</evidence>
<evidence type="ECO:0000256" key="7">
    <source>
        <dbReference type="ARBA" id="ARBA00023157"/>
    </source>
</evidence>
<keyword evidence="6 10" id="KW-0720">Serine protease</keyword>
<dbReference type="InterPro" id="IPR033116">
    <property type="entry name" value="TRYPSIN_SER"/>
</dbReference>
<proteinExistence type="inferred from homology"/>
<feature type="compositionally biased region" description="Acidic residues" evidence="11">
    <location>
        <begin position="84"/>
        <end position="96"/>
    </location>
</feature>
<dbReference type="PROSITE" id="PS00135">
    <property type="entry name" value="TRYPSIN_SER"/>
    <property type="match status" value="1"/>
</dbReference>
<dbReference type="SMART" id="SM00020">
    <property type="entry name" value="Tryp_SPc"/>
    <property type="match status" value="1"/>
</dbReference>
<evidence type="ECO:0000256" key="3">
    <source>
        <dbReference type="ARBA" id="ARBA00022525"/>
    </source>
</evidence>
<reference evidence="14 15" key="1">
    <citation type="submission" date="2023-11" db="EMBL/GenBank/DDBJ databases">
        <authorList>
            <person name="Okamura Y."/>
        </authorList>
    </citation>
    <scope>NUCLEOTIDE SEQUENCE [LARGE SCALE GENOMIC DNA]</scope>
</reference>
<comment type="similarity">
    <text evidence="2">Belongs to the peptidase S1 family.</text>
</comment>
<evidence type="ECO:0000256" key="10">
    <source>
        <dbReference type="RuleBase" id="RU363034"/>
    </source>
</evidence>
<dbReference type="InterPro" id="IPR050430">
    <property type="entry name" value="Peptidase_S1"/>
</dbReference>
<dbReference type="AlphaFoldDB" id="A0AAV1JGS7"/>
<dbReference type="Gene3D" id="2.40.10.10">
    <property type="entry name" value="Trypsin-like serine proteases"/>
    <property type="match status" value="2"/>
</dbReference>
<gene>
    <name evidence="14" type="ORF">LNINA_LOCUS7547</name>
</gene>
<name>A0AAV1JGS7_9NEOP</name>
<dbReference type="EC" id="3.4.21.4" evidence="9"/>
<dbReference type="PROSITE" id="PS50240">
    <property type="entry name" value="TRYPSIN_DOM"/>
    <property type="match status" value="1"/>
</dbReference>
<evidence type="ECO:0000256" key="2">
    <source>
        <dbReference type="ARBA" id="ARBA00007664"/>
    </source>
</evidence>
<feature type="domain" description="Peptidase S1" evidence="13">
    <location>
        <begin position="124"/>
        <end position="360"/>
    </location>
</feature>
<keyword evidence="15" id="KW-1185">Reference proteome</keyword>
<feature type="region of interest" description="Disordered" evidence="11">
    <location>
        <begin position="44"/>
        <end position="120"/>
    </location>
</feature>
<evidence type="ECO:0000256" key="9">
    <source>
        <dbReference type="ARBA" id="ARBA00038868"/>
    </source>
</evidence>
<evidence type="ECO:0000256" key="6">
    <source>
        <dbReference type="ARBA" id="ARBA00022825"/>
    </source>
</evidence>
<evidence type="ECO:0000256" key="1">
    <source>
        <dbReference type="ARBA" id="ARBA00004613"/>
    </source>
</evidence>
<evidence type="ECO:0000313" key="15">
    <source>
        <dbReference type="Proteomes" id="UP001497472"/>
    </source>
</evidence>
<dbReference type="GO" id="GO:0005576">
    <property type="term" value="C:extracellular region"/>
    <property type="evidence" value="ECO:0007669"/>
    <property type="project" value="UniProtKB-SubCell"/>
</dbReference>
<dbReference type="PROSITE" id="PS00134">
    <property type="entry name" value="TRYPSIN_HIS"/>
    <property type="match status" value="1"/>
</dbReference>
<evidence type="ECO:0000256" key="8">
    <source>
        <dbReference type="ARBA" id="ARBA00036320"/>
    </source>
</evidence>
<dbReference type="GO" id="GO:0004252">
    <property type="term" value="F:serine-type endopeptidase activity"/>
    <property type="evidence" value="ECO:0007669"/>
    <property type="project" value="UniProtKB-EC"/>
</dbReference>
<evidence type="ECO:0000256" key="4">
    <source>
        <dbReference type="ARBA" id="ARBA00022670"/>
    </source>
</evidence>
<feature type="chain" id="PRO_5043931489" description="trypsin" evidence="12">
    <location>
        <begin position="23"/>
        <end position="361"/>
    </location>
</feature>
<keyword evidence="7" id="KW-1015">Disulfide bond</keyword>
<dbReference type="InterPro" id="IPR001314">
    <property type="entry name" value="Peptidase_S1A"/>
</dbReference>
<dbReference type="EMBL" id="CAVLEF010000010">
    <property type="protein sequence ID" value="CAK1548127.1"/>
    <property type="molecule type" value="Genomic_DNA"/>
</dbReference>
<keyword evidence="4 10" id="KW-0645">Protease</keyword>
<comment type="catalytic activity">
    <reaction evidence="8">
        <text>Preferential cleavage: Arg-|-Xaa, Lys-|-Xaa.</text>
        <dbReference type="EC" id="3.4.21.4"/>
    </reaction>
</comment>
<dbReference type="SUPFAM" id="SSF50494">
    <property type="entry name" value="Trypsin-like serine proteases"/>
    <property type="match status" value="1"/>
</dbReference>
<sequence length="361" mass="39475">MLKFKGTCLFLVAVLAIFAASAEDATTSAPDSTDKIDAARIHRHRSKGLFADGPTTTPEPDSTNEPDAAALFADGPTTTPEPDSTNEPDPAAEDSDNSTTTQAPDSTDKPDAAGIEDSDSESRIIGGANAADGEFPHQVSLRIKDYRDVWQHFCGGSIISERWVLTAAHCTQPYKQYMNRMRVVVGTNKLNSGGDQYELEKITEHEKYNKPQITYDIAVIKVKKDIKFGEKVGKISLPSSNTAGGVELVTSGWGYTTNDRYNRKPPNDLQKLTVKSLSVSECQEDKNLGKYKRTNPFTDRQICTFKKQGQGICQGDSGGPLVTKGEVVGITSWNIPCGRGLPDVFTRVFSYLDWIKKHTSD</sequence>
<comment type="subcellular location">
    <subcellularLocation>
        <location evidence="1">Secreted</location>
    </subcellularLocation>
</comment>
<protein>
    <recommendedName>
        <fullName evidence="9">trypsin</fullName>
        <ecNumber evidence="9">3.4.21.4</ecNumber>
    </recommendedName>
</protein>
<evidence type="ECO:0000259" key="13">
    <source>
        <dbReference type="PROSITE" id="PS50240"/>
    </source>
</evidence>
<keyword evidence="5 10" id="KW-0378">Hydrolase</keyword>
<dbReference type="PRINTS" id="PR00722">
    <property type="entry name" value="CHYMOTRYPSIN"/>
</dbReference>
<feature type="signal peptide" evidence="12">
    <location>
        <begin position="1"/>
        <end position="22"/>
    </location>
</feature>
<dbReference type="Proteomes" id="UP001497472">
    <property type="component" value="Unassembled WGS sequence"/>
</dbReference>
<comment type="caution">
    <text evidence="14">The sequence shown here is derived from an EMBL/GenBank/DDBJ whole genome shotgun (WGS) entry which is preliminary data.</text>
</comment>
<evidence type="ECO:0000313" key="14">
    <source>
        <dbReference type="EMBL" id="CAK1548127.1"/>
    </source>
</evidence>
<dbReference type="GO" id="GO:0016485">
    <property type="term" value="P:protein processing"/>
    <property type="evidence" value="ECO:0007669"/>
    <property type="project" value="UniProtKB-ARBA"/>
</dbReference>
<dbReference type="FunFam" id="2.40.10.10:FF:000047">
    <property type="entry name" value="Trypsin eta"/>
    <property type="match status" value="1"/>
</dbReference>
<dbReference type="InterPro" id="IPR018114">
    <property type="entry name" value="TRYPSIN_HIS"/>
</dbReference>
<dbReference type="PANTHER" id="PTHR24276">
    <property type="entry name" value="POLYSERASE-RELATED"/>
    <property type="match status" value="1"/>
</dbReference>
<dbReference type="PANTHER" id="PTHR24276:SF96">
    <property type="entry name" value="PEPTIDASE S1 DOMAIN-CONTAINING PROTEIN"/>
    <property type="match status" value="1"/>
</dbReference>
<dbReference type="CDD" id="cd00190">
    <property type="entry name" value="Tryp_SPc"/>
    <property type="match status" value="1"/>
</dbReference>
<keyword evidence="12" id="KW-0732">Signal</keyword>
<dbReference type="Pfam" id="PF00089">
    <property type="entry name" value="Trypsin"/>
    <property type="match status" value="1"/>
</dbReference>
<dbReference type="InterPro" id="IPR009003">
    <property type="entry name" value="Peptidase_S1_PA"/>
</dbReference>
<dbReference type="InterPro" id="IPR043504">
    <property type="entry name" value="Peptidase_S1_PA_chymotrypsin"/>
</dbReference>
<evidence type="ECO:0000256" key="12">
    <source>
        <dbReference type="SAM" id="SignalP"/>
    </source>
</evidence>
<evidence type="ECO:0000256" key="11">
    <source>
        <dbReference type="SAM" id="MobiDB-lite"/>
    </source>
</evidence>
<accession>A0AAV1JGS7</accession>
<organism evidence="14 15">
    <name type="scientific">Leptosia nina</name>
    <dbReference type="NCBI Taxonomy" id="320188"/>
    <lineage>
        <taxon>Eukaryota</taxon>
        <taxon>Metazoa</taxon>
        <taxon>Ecdysozoa</taxon>
        <taxon>Arthropoda</taxon>
        <taxon>Hexapoda</taxon>
        <taxon>Insecta</taxon>
        <taxon>Pterygota</taxon>
        <taxon>Neoptera</taxon>
        <taxon>Endopterygota</taxon>
        <taxon>Lepidoptera</taxon>
        <taxon>Glossata</taxon>
        <taxon>Ditrysia</taxon>
        <taxon>Papilionoidea</taxon>
        <taxon>Pieridae</taxon>
        <taxon>Pierinae</taxon>
        <taxon>Leptosia</taxon>
    </lineage>
</organism>